<accession>A0A2H0TWN5</accession>
<dbReference type="GO" id="GO:0003676">
    <property type="term" value="F:nucleic acid binding"/>
    <property type="evidence" value="ECO:0007669"/>
    <property type="project" value="InterPro"/>
</dbReference>
<dbReference type="PANTHER" id="PTHR47723:SF19">
    <property type="entry name" value="POLYNUCLEOTIDYL TRANSFERASE, RIBONUCLEASE H-LIKE SUPERFAMILY PROTEIN"/>
    <property type="match status" value="1"/>
</dbReference>
<dbReference type="Pfam" id="PF13456">
    <property type="entry name" value="RVT_3"/>
    <property type="match status" value="1"/>
</dbReference>
<dbReference type="GO" id="GO:0004523">
    <property type="term" value="F:RNA-DNA hybrid ribonuclease activity"/>
    <property type="evidence" value="ECO:0007669"/>
    <property type="project" value="InterPro"/>
</dbReference>
<gene>
    <name evidence="2" type="ORF">COU32_01505</name>
</gene>
<reference evidence="3" key="1">
    <citation type="submission" date="2017-09" db="EMBL/GenBank/DDBJ databases">
        <title>Depth-based differentiation of microbial function through sediment-hosted aquifers and enrichment of novel symbionts in the deep terrestrial subsurface.</title>
        <authorList>
            <person name="Probst A.J."/>
            <person name="Ladd B."/>
            <person name="Jarett J.K."/>
            <person name="Geller-Mcgrath D.E."/>
            <person name="Sieber C.M.K."/>
            <person name="Emerson J.B."/>
            <person name="Anantharaman K."/>
            <person name="Thomas B.C."/>
            <person name="Malmstrom R."/>
            <person name="Stieglmeier M."/>
            <person name="Klingl A."/>
            <person name="Woyke T."/>
            <person name="Ryan C.M."/>
            <person name="Banfield J.F."/>
        </authorList>
    </citation>
    <scope>NUCLEOTIDE SEQUENCE [LARGE SCALE GENOMIC DNA]</scope>
</reference>
<dbReference type="EMBL" id="PFBY01000019">
    <property type="protein sequence ID" value="PIR76568.1"/>
    <property type="molecule type" value="Genomic_DNA"/>
</dbReference>
<dbReference type="PANTHER" id="PTHR47723">
    <property type="entry name" value="OS05G0353850 PROTEIN"/>
    <property type="match status" value="1"/>
</dbReference>
<dbReference type="SUPFAM" id="SSF53098">
    <property type="entry name" value="Ribonuclease H-like"/>
    <property type="match status" value="1"/>
</dbReference>
<feature type="domain" description="RNase H type-1" evidence="1">
    <location>
        <begin position="29"/>
        <end position="160"/>
    </location>
</feature>
<dbReference type="CDD" id="cd09279">
    <property type="entry name" value="RNase_HI_like"/>
    <property type="match status" value="1"/>
</dbReference>
<dbReference type="Gene3D" id="3.30.420.10">
    <property type="entry name" value="Ribonuclease H-like superfamily/Ribonuclease H"/>
    <property type="match status" value="1"/>
</dbReference>
<comment type="caution">
    <text evidence="2">The sequence shown here is derived from an EMBL/GenBank/DDBJ whole genome shotgun (WGS) entry which is preliminary data.</text>
</comment>
<dbReference type="InterPro" id="IPR036397">
    <property type="entry name" value="RNaseH_sf"/>
</dbReference>
<dbReference type="InterPro" id="IPR002156">
    <property type="entry name" value="RNaseH_domain"/>
</dbReference>
<dbReference type="InterPro" id="IPR012337">
    <property type="entry name" value="RNaseH-like_sf"/>
</dbReference>
<sequence length="163" mass="18179">MNGMAIVNCNSQLLILGRLRKHPKPSKLLYMKLFLHTDGGSRNNPGPSASGIVIKDDTGKILAAFGEYLGIQTNNFAEYSAVISALTKAKELGATEIVLIADSKLVVEQLNRRWKVKHPNIQPLFLKCWNLMQQFKKVTIKHTLRAGNKEADAEVNKILDARR</sequence>
<dbReference type="AlphaFoldDB" id="A0A2H0TWN5"/>
<evidence type="ECO:0000259" key="1">
    <source>
        <dbReference type="PROSITE" id="PS50879"/>
    </source>
</evidence>
<name>A0A2H0TWN5_9BACT</name>
<evidence type="ECO:0000313" key="3">
    <source>
        <dbReference type="Proteomes" id="UP000231530"/>
    </source>
</evidence>
<protein>
    <submittedName>
        <fullName evidence="2">Ribonuclease H</fullName>
    </submittedName>
</protein>
<proteinExistence type="predicted"/>
<dbReference type="Proteomes" id="UP000231530">
    <property type="component" value="Unassembled WGS sequence"/>
</dbReference>
<evidence type="ECO:0000313" key="2">
    <source>
        <dbReference type="EMBL" id="PIR76568.1"/>
    </source>
</evidence>
<dbReference type="PROSITE" id="PS50879">
    <property type="entry name" value="RNASE_H_1"/>
    <property type="match status" value="1"/>
</dbReference>
<dbReference type="InterPro" id="IPR053151">
    <property type="entry name" value="RNase_H-like"/>
</dbReference>
<organism evidence="2 3">
    <name type="scientific">Candidatus Magasanikbacteria bacterium CG10_big_fil_rev_8_21_14_0_10_42_10</name>
    <dbReference type="NCBI Taxonomy" id="1974649"/>
    <lineage>
        <taxon>Bacteria</taxon>
        <taxon>Candidatus Magasanikiibacteriota</taxon>
    </lineage>
</organism>